<accession>A0A806KBX7</accession>
<dbReference type="AlphaFoldDB" id="A0A806KBX7"/>
<feature type="transmembrane region" description="Helical" evidence="1">
    <location>
        <begin position="47"/>
        <end position="67"/>
    </location>
</feature>
<keyword evidence="1" id="KW-0472">Membrane</keyword>
<dbReference type="EMBL" id="JQ844182">
    <property type="protein sequence ID" value="AGS52086.1"/>
    <property type="molecule type" value="Genomic_DNA"/>
</dbReference>
<dbReference type="Pfam" id="PF14264">
    <property type="entry name" value="Glucos_trans_II"/>
    <property type="match status" value="1"/>
</dbReference>
<keyword evidence="1" id="KW-1133">Transmembrane helix</keyword>
<protein>
    <submittedName>
        <fullName evidence="2">Glucosyl transferase II</fullName>
    </submittedName>
</protein>
<dbReference type="InterPro" id="IPR025686">
    <property type="entry name" value="Glucos_trans_II"/>
</dbReference>
<reference evidence="2" key="1">
    <citation type="submission" date="2012-03" db="EMBL/GenBank/DDBJ databases">
        <title>Functional metagenomics reveals considerable lignocellulase gene clusters in the gut microbiome of a wood-feeding higher termite.</title>
        <authorList>
            <person name="Liu N."/>
        </authorList>
    </citation>
    <scope>NUCLEOTIDE SEQUENCE</scope>
</reference>
<feature type="transmembrane region" description="Helical" evidence="1">
    <location>
        <begin position="390"/>
        <end position="406"/>
    </location>
</feature>
<proteinExistence type="predicted"/>
<evidence type="ECO:0000313" key="2">
    <source>
        <dbReference type="EMBL" id="AGS52086.1"/>
    </source>
</evidence>
<feature type="transmembrane region" description="Helical" evidence="1">
    <location>
        <begin position="334"/>
        <end position="355"/>
    </location>
</feature>
<feature type="transmembrane region" description="Helical" evidence="1">
    <location>
        <begin position="110"/>
        <end position="134"/>
    </location>
</feature>
<feature type="transmembrane region" description="Helical" evidence="1">
    <location>
        <begin position="413"/>
        <end position="437"/>
    </location>
</feature>
<organism evidence="2">
    <name type="scientific">uncultured bacterium contig00029</name>
    <dbReference type="NCBI Taxonomy" id="1181518"/>
    <lineage>
        <taxon>Bacteria</taxon>
        <taxon>environmental samples</taxon>
    </lineage>
</organism>
<keyword evidence="1" id="KW-0812">Transmembrane</keyword>
<feature type="transmembrane region" description="Helical" evidence="1">
    <location>
        <begin position="164"/>
        <end position="185"/>
    </location>
</feature>
<feature type="transmembrane region" description="Helical" evidence="1">
    <location>
        <begin position="248"/>
        <end position="271"/>
    </location>
</feature>
<dbReference type="GO" id="GO:0016740">
    <property type="term" value="F:transferase activity"/>
    <property type="evidence" value="ECO:0007669"/>
    <property type="project" value="UniProtKB-KW"/>
</dbReference>
<sequence length="564" mass="64801">MFNKVKILLSQKDGDYVYNSPKNSIFYSMKLQEISIIGFCNFCKNNIPLVISVSIMLFFVYGTKLFWHSIGIDTELYMADKESMLKHHIQVGRFGLALFSSIWIKEFNTFTAFFITSCLIWFFTISWSYIIAIFSRDIGRNNKHIPFALVFMSIPIWAEHFYFILMSLECTFIVSLCPYVIYLLYKGFLDNEKCKIICAFVLLVFMTSVYQAIIPMFCCGIFICFLLLQEHFDYEQKVYRNLCIKLFITLIGAIAVYSIIDRIVISSVFNIEKIDYLDSQNQWGQRSIKENVLNILGFAYSITLGHIYLVQKIINPIIMYFLSESIGMQNIEKITKISTVFGNALLLPVTVFFLIQMKKQRFLYILAGIGVPLSIMFLAFAGGAVPPMRSLYALPLAFAFMLFYLITNYKKKAAIVVACLALFSVIHNAQITAQLFYSDHIRYNNDVRLAYELDKLIMQTQLENGKFPVALVGKRKAASIFQANFLQGQVIGHSFFEWENGIHSTTTRGLAFMKTLGINYDTPNEMQLEQALQEAKSMPAYPDSGCVKRMPGFIVLRISETLYD</sequence>
<name>A0A806KBX7_9BACT</name>
<feature type="transmembrane region" description="Helical" evidence="1">
    <location>
        <begin position="362"/>
        <end position="384"/>
    </location>
</feature>
<feature type="transmembrane region" description="Helical" evidence="1">
    <location>
        <begin position="197"/>
        <end position="228"/>
    </location>
</feature>
<feature type="transmembrane region" description="Helical" evidence="1">
    <location>
        <begin position="292"/>
        <end position="314"/>
    </location>
</feature>
<feature type="transmembrane region" description="Helical" evidence="1">
    <location>
        <begin position="141"/>
        <end position="158"/>
    </location>
</feature>
<evidence type="ECO:0000256" key="1">
    <source>
        <dbReference type="SAM" id="Phobius"/>
    </source>
</evidence>
<keyword evidence="2" id="KW-0808">Transferase</keyword>